<dbReference type="InterPro" id="IPR029039">
    <property type="entry name" value="Flavoprotein-like_sf"/>
</dbReference>
<keyword evidence="2" id="KW-0288">FMN</keyword>
<keyword evidence="1" id="KW-0285">Flavoprotein</keyword>
<dbReference type="Pfam" id="PF03358">
    <property type="entry name" value="FMN_red"/>
    <property type="match status" value="1"/>
</dbReference>
<reference evidence="4 5" key="1">
    <citation type="journal article" date="2018" name="Nat. Biotechnol.">
        <title>A standardized bacterial taxonomy based on genome phylogeny substantially revises the tree of life.</title>
        <authorList>
            <person name="Parks D.H."/>
            <person name="Chuvochina M."/>
            <person name="Waite D.W."/>
            <person name="Rinke C."/>
            <person name="Skarshewski A."/>
            <person name="Chaumeil P.A."/>
            <person name="Hugenholtz P."/>
        </authorList>
    </citation>
    <scope>NUCLEOTIDE SEQUENCE [LARGE SCALE GENOMIC DNA]</scope>
    <source>
        <strain evidence="4">UBA8781</strain>
    </source>
</reference>
<dbReference type="AlphaFoldDB" id="A0A3D1JH79"/>
<dbReference type="PANTHER" id="PTHR43278:SF1">
    <property type="entry name" value="IRON-SULFUR FLAVOPROTEIN MJ1083"/>
    <property type="match status" value="1"/>
</dbReference>
<protein>
    <submittedName>
        <fullName evidence="4">Flavodoxin family protein</fullName>
    </submittedName>
</protein>
<dbReference type="GO" id="GO:0016491">
    <property type="term" value="F:oxidoreductase activity"/>
    <property type="evidence" value="ECO:0007669"/>
    <property type="project" value="InterPro"/>
</dbReference>
<dbReference type="PANTHER" id="PTHR43278">
    <property type="entry name" value="NAD(P)H-DEPENDENT FMN-CONTAINING OXIDOREDUCTASE YWQN-RELATED"/>
    <property type="match status" value="1"/>
</dbReference>
<accession>A0A3D1JH79</accession>
<evidence type="ECO:0000313" key="4">
    <source>
        <dbReference type="EMBL" id="HCE17575.1"/>
    </source>
</evidence>
<evidence type="ECO:0000256" key="2">
    <source>
        <dbReference type="ARBA" id="ARBA00022643"/>
    </source>
</evidence>
<proteinExistence type="predicted"/>
<dbReference type="STRING" id="229919.GCA_001050195_01744"/>
<name>A0A3D1JH79_9CHLR</name>
<dbReference type="InterPro" id="IPR005025">
    <property type="entry name" value="FMN_Rdtase-like_dom"/>
</dbReference>
<dbReference type="OrthoDB" id="152557at2"/>
<feature type="domain" description="NADPH-dependent FMN reductase-like" evidence="3">
    <location>
        <begin position="1"/>
        <end position="153"/>
    </location>
</feature>
<dbReference type="Proteomes" id="UP000264141">
    <property type="component" value="Unassembled WGS sequence"/>
</dbReference>
<organism evidence="4 5">
    <name type="scientific">Anaerolinea thermolimosa</name>
    <dbReference type="NCBI Taxonomy" id="229919"/>
    <lineage>
        <taxon>Bacteria</taxon>
        <taxon>Bacillati</taxon>
        <taxon>Chloroflexota</taxon>
        <taxon>Anaerolineae</taxon>
        <taxon>Anaerolineales</taxon>
        <taxon>Anaerolineaceae</taxon>
        <taxon>Anaerolinea</taxon>
    </lineage>
</organism>
<gene>
    <name evidence="4" type="ORF">DEQ80_06925</name>
</gene>
<dbReference type="EMBL" id="DPBP01000028">
    <property type="protein sequence ID" value="HCE17575.1"/>
    <property type="molecule type" value="Genomic_DNA"/>
</dbReference>
<dbReference type="Gene3D" id="3.40.50.360">
    <property type="match status" value="1"/>
</dbReference>
<dbReference type="SUPFAM" id="SSF52218">
    <property type="entry name" value="Flavoproteins"/>
    <property type="match status" value="1"/>
</dbReference>
<dbReference type="RefSeq" id="WP_062192258.1">
    <property type="nucleotide sequence ID" value="NZ_DF967965.1"/>
</dbReference>
<comment type="caution">
    <text evidence="4">The sequence shown here is derived from an EMBL/GenBank/DDBJ whole genome shotgun (WGS) entry which is preliminary data.</text>
</comment>
<dbReference type="InterPro" id="IPR051796">
    <property type="entry name" value="ISF_SsuE-like"/>
</dbReference>
<evidence type="ECO:0000313" key="5">
    <source>
        <dbReference type="Proteomes" id="UP000264141"/>
    </source>
</evidence>
<evidence type="ECO:0000256" key="1">
    <source>
        <dbReference type="ARBA" id="ARBA00022630"/>
    </source>
</evidence>
<sequence length="185" mass="20002">MKVIIVHSSPNTDGLTAACATASQDGISHAGHEAQILVLNQMNIGLCQACNDGWGTCRTLHTCQVEDGFQALHQQTLQADALVLVTPVYWGEMSESAKAFTDRLRRCEATLGKESRMAGKPILLIAAAGGSGNGTVTCLLSLERWAQHIQARVFDLITVNRWSRDYKLQTIQAASHALVARGFPD</sequence>
<evidence type="ECO:0000259" key="3">
    <source>
        <dbReference type="Pfam" id="PF03358"/>
    </source>
</evidence>